<dbReference type="Proteomes" id="UP000093309">
    <property type="component" value="Unassembled WGS sequence"/>
</dbReference>
<evidence type="ECO:0000313" key="7">
    <source>
        <dbReference type="Proteomes" id="UP000093309"/>
    </source>
</evidence>
<keyword evidence="3" id="KW-0119">Carbohydrate metabolism</keyword>
<gene>
    <name evidence="6" type="ORF">A8709_21580</name>
</gene>
<dbReference type="InterPro" id="IPR017853">
    <property type="entry name" value="GH"/>
</dbReference>
<dbReference type="AlphaFoldDB" id="A0A1C0ZXW5"/>
<dbReference type="SMART" id="SM01217">
    <property type="entry name" value="Fn3_like"/>
    <property type="match status" value="1"/>
</dbReference>
<dbReference type="InterPro" id="IPR019800">
    <property type="entry name" value="Glyco_hydro_3_AS"/>
</dbReference>
<dbReference type="Pfam" id="PF14310">
    <property type="entry name" value="Fn3-like"/>
    <property type="match status" value="1"/>
</dbReference>
<dbReference type="PRINTS" id="PR00133">
    <property type="entry name" value="GLHYDRLASE3"/>
</dbReference>
<dbReference type="Gene3D" id="3.40.50.1700">
    <property type="entry name" value="Glycoside hydrolase family 3 C-terminal domain"/>
    <property type="match status" value="1"/>
</dbReference>
<proteinExistence type="inferred from homology"/>
<evidence type="ECO:0000259" key="5">
    <source>
        <dbReference type="SMART" id="SM01217"/>
    </source>
</evidence>
<keyword evidence="4" id="KW-0326">Glycosidase</keyword>
<dbReference type="Pfam" id="PF00933">
    <property type="entry name" value="Glyco_hydro_3"/>
    <property type="match status" value="1"/>
</dbReference>
<organism evidence="6 7">
    <name type="scientific">Paenibacillus pectinilyticus</name>
    <dbReference type="NCBI Taxonomy" id="512399"/>
    <lineage>
        <taxon>Bacteria</taxon>
        <taxon>Bacillati</taxon>
        <taxon>Bacillota</taxon>
        <taxon>Bacilli</taxon>
        <taxon>Bacillales</taxon>
        <taxon>Paenibacillaceae</taxon>
        <taxon>Paenibacillus</taxon>
    </lineage>
</organism>
<evidence type="ECO:0000256" key="3">
    <source>
        <dbReference type="ARBA" id="ARBA00023277"/>
    </source>
</evidence>
<dbReference type="PANTHER" id="PTHR42715">
    <property type="entry name" value="BETA-GLUCOSIDASE"/>
    <property type="match status" value="1"/>
</dbReference>
<sequence length="760" mass="83461">MKRDIQALIAQMTLEEKAGMCSGLDFWRLKGVERLGIPTIMVTDGPHGLRKQRGGTDHLGIFDSVPATCYPSAAGMASSWDRELIGKVGVALGEECQAEDIAVLLGPGANIKRSPLCGRNFEYFSEDPYLSSEMATSHIQGVQSQGVGTSLKHFAANNQEHRRMGVDAVVDERTLREIYLASFEGAVKNGQPWTVMSAYNKVNGTFASENSYLLTDILKEEWGHEGFVVTDWGANNNRVDGLVAGQELEMPSSGGLGDRKIVAAVLSGMLSIEALDRAVERIVRIIFMSVDQKKQDASYDQDEHHRLARTVASETMVLLKNEDNLLPLAQGKRVAVIGAFAQKPRYQGGGSSHIKPTQMDVPLEEIQKLAGDGATIVYAQGYHADKDDLDASLIDEAVKAAREADVVIVIAGLPDRYESEGYDRKHLHMPANQNQLIEAIAGVQSNVAVVLLNGSPVEMPWIGKVKSILEAYLGGQAVGGAIADVLFGVANPSGKLAETFPMKLSDNPSFLFFPGEGNRVEYREGIFVGYRYYDTKEIKPLFPFGYGLSYTTFAYENLTIDSTEIKDTDSVNVQVTVQNTGTRAGKEVVQLYVRDVESTVIRPSKELKGFAKIELQPGEKKTVNFTLDKRAFAYYNTQLKDWHVETGDFDIMIGRSSEDIVLTSTLQVQSTVTVKMVCDRNAMLSDLLSDPQRAPIVQGLLQQFQEGVGVSMTELQSTEGMGEMFAEMMKYMPLRSLVAFSQGAFTDEMLDGLVYQLNQL</sequence>
<dbReference type="PROSITE" id="PS00775">
    <property type="entry name" value="GLYCOSYL_HYDROL_F3"/>
    <property type="match status" value="1"/>
</dbReference>
<dbReference type="InterPro" id="IPR050288">
    <property type="entry name" value="Cellulose_deg_GH3"/>
</dbReference>
<dbReference type="SUPFAM" id="SSF51445">
    <property type="entry name" value="(Trans)glycosidases"/>
    <property type="match status" value="1"/>
</dbReference>
<evidence type="ECO:0000313" key="6">
    <source>
        <dbReference type="EMBL" id="OCT12919.1"/>
    </source>
</evidence>
<comment type="caution">
    <text evidence="6">The sequence shown here is derived from an EMBL/GenBank/DDBJ whole genome shotgun (WGS) entry which is preliminary data.</text>
</comment>
<dbReference type="GO" id="GO:0008422">
    <property type="term" value="F:beta-glucosidase activity"/>
    <property type="evidence" value="ECO:0007669"/>
    <property type="project" value="UniProtKB-ARBA"/>
</dbReference>
<dbReference type="SUPFAM" id="SSF52279">
    <property type="entry name" value="Beta-D-glucan exohydrolase, C-terminal domain"/>
    <property type="match status" value="1"/>
</dbReference>
<reference evidence="7" key="1">
    <citation type="submission" date="2016-05" db="EMBL/GenBank/DDBJ databases">
        <title>Paenibacillus oryzae. sp. nov., isolated from the rice root.</title>
        <authorList>
            <person name="Zhang J."/>
            <person name="Zhang X."/>
        </authorList>
    </citation>
    <scope>NUCLEOTIDE SEQUENCE [LARGE SCALE GENOMIC DNA]</scope>
    <source>
        <strain evidence="7">KCTC13222</strain>
    </source>
</reference>
<dbReference type="InterPro" id="IPR002772">
    <property type="entry name" value="Glyco_hydro_3_C"/>
</dbReference>
<accession>A0A1C0ZXW5</accession>
<dbReference type="STRING" id="512399.A8709_21580"/>
<evidence type="ECO:0000256" key="2">
    <source>
        <dbReference type="ARBA" id="ARBA00022801"/>
    </source>
</evidence>
<dbReference type="InterPro" id="IPR026891">
    <property type="entry name" value="Fn3-like"/>
</dbReference>
<dbReference type="InterPro" id="IPR001764">
    <property type="entry name" value="Glyco_hydro_3_N"/>
</dbReference>
<dbReference type="PANTHER" id="PTHR42715:SF10">
    <property type="entry name" value="BETA-GLUCOSIDASE"/>
    <property type="match status" value="1"/>
</dbReference>
<dbReference type="GO" id="GO:0005975">
    <property type="term" value="P:carbohydrate metabolic process"/>
    <property type="evidence" value="ECO:0007669"/>
    <property type="project" value="InterPro"/>
</dbReference>
<dbReference type="InterPro" id="IPR013783">
    <property type="entry name" value="Ig-like_fold"/>
</dbReference>
<comment type="similarity">
    <text evidence="1 4">Belongs to the glycosyl hydrolase 3 family.</text>
</comment>
<dbReference type="Gene3D" id="3.20.20.300">
    <property type="entry name" value="Glycoside hydrolase, family 3, N-terminal domain"/>
    <property type="match status" value="1"/>
</dbReference>
<dbReference type="Gene3D" id="2.60.40.10">
    <property type="entry name" value="Immunoglobulins"/>
    <property type="match status" value="1"/>
</dbReference>
<keyword evidence="2 4" id="KW-0378">Hydrolase</keyword>
<dbReference type="RefSeq" id="WP_065854917.1">
    <property type="nucleotide sequence ID" value="NZ_LYPC01000026.1"/>
</dbReference>
<name>A0A1C0ZXW5_9BACL</name>
<protein>
    <submittedName>
        <fullName evidence="6">Glycosyl hydrolase</fullName>
    </submittedName>
</protein>
<keyword evidence="7" id="KW-1185">Reference proteome</keyword>
<feature type="domain" description="Fibronectin type III-like" evidence="5">
    <location>
        <begin position="587"/>
        <end position="657"/>
    </location>
</feature>
<dbReference type="EMBL" id="LYPC01000026">
    <property type="protein sequence ID" value="OCT12919.1"/>
    <property type="molecule type" value="Genomic_DNA"/>
</dbReference>
<evidence type="ECO:0000256" key="1">
    <source>
        <dbReference type="ARBA" id="ARBA00005336"/>
    </source>
</evidence>
<evidence type="ECO:0000256" key="4">
    <source>
        <dbReference type="RuleBase" id="RU361161"/>
    </source>
</evidence>
<dbReference type="Pfam" id="PF01915">
    <property type="entry name" value="Glyco_hydro_3_C"/>
    <property type="match status" value="1"/>
</dbReference>
<dbReference type="OrthoDB" id="9805821at2"/>
<dbReference type="FunFam" id="2.60.40.10:FF:000495">
    <property type="entry name" value="Periplasmic beta-glucosidase"/>
    <property type="match status" value="1"/>
</dbReference>
<dbReference type="InterPro" id="IPR036881">
    <property type="entry name" value="Glyco_hydro_3_C_sf"/>
</dbReference>
<dbReference type="InterPro" id="IPR036962">
    <property type="entry name" value="Glyco_hydro_3_N_sf"/>
</dbReference>